<dbReference type="FunFam" id="3.40.50.1700:FF:000002">
    <property type="entry name" value="Glycosyl hydrolase family protein"/>
    <property type="match status" value="2"/>
</dbReference>
<keyword evidence="2" id="KW-0326">Glycosidase</keyword>
<dbReference type="SUPFAM" id="SSF51445">
    <property type="entry name" value="(Trans)glycosidases"/>
    <property type="match status" value="2"/>
</dbReference>
<feature type="domain" description="Glycoside hydrolase family 3 C-terminal" evidence="5">
    <location>
        <begin position="415"/>
        <end position="625"/>
    </location>
</feature>
<evidence type="ECO:0000256" key="2">
    <source>
        <dbReference type="ARBA" id="ARBA00023295"/>
    </source>
</evidence>
<reference evidence="7" key="1">
    <citation type="journal article" date="2019" name="Curr. Biol.">
        <title>Genome Sequence of Striga asiatica Provides Insight into the Evolution of Plant Parasitism.</title>
        <authorList>
            <person name="Yoshida S."/>
            <person name="Kim S."/>
            <person name="Wafula E.K."/>
            <person name="Tanskanen J."/>
            <person name="Kim Y.M."/>
            <person name="Honaas L."/>
            <person name="Yang Z."/>
            <person name="Spallek T."/>
            <person name="Conn C.E."/>
            <person name="Ichihashi Y."/>
            <person name="Cheong K."/>
            <person name="Cui S."/>
            <person name="Der J.P."/>
            <person name="Gundlach H."/>
            <person name="Jiao Y."/>
            <person name="Hori C."/>
            <person name="Ishida J.K."/>
            <person name="Kasahara H."/>
            <person name="Kiba T."/>
            <person name="Kim M.S."/>
            <person name="Koo N."/>
            <person name="Laohavisit A."/>
            <person name="Lee Y.H."/>
            <person name="Lumba S."/>
            <person name="McCourt P."/>
            <person name="Mortimer J.C."/>
            <person name="Mutuku J.M."/>
            <person name="Nomura T."/>
            <person name="Sasaki-Sekimoto Y."/>
            <person name="Seto Y."/>
            <person name="Wang Y."/>
            <person name="Wakatake T."/>
            <person name="Sakakibara H."/>
            <person name="Demura T."/>
            <person name="Yamaguchi S."/>
            <person name="Yoneyama K."/>
            <person name="Manabe R.I."/>
            <person name="Nelson D.C."/>
            <person name="Schulman A.H."/>
            <person name="Timko M.P."/>
            <person name="dePamphilis C.W."/>
            <person name="Choi D."/>
            <person name="Shirasu K."/>
        </authorList>
    </citation>
    <scope>NUCLEOTIDE SEQUENCE [LARGE SCALE GENOMIC DNA]</scope>
    <source>
        <strain evidence="7">cv. UVA1</strain>
    </source>
</reference>
<sequence length="1278" mass="139736">MESLKRAVVCLILLLIWGDGSKAQSHRIDSRYKNPKLPMALRVRSLLAQMTLKEKIGQMSQLNHVNITADILREYSPGSLISGAGETPRPDNRATPQDWINFVNDYQKGSMSSRLGIPMLYSIDSVHGHNSLYRATIFPHNVGLGATRDRDLVKRIGAATALETRATGIPFAFAPCIAVCRDPRWGRCYESFSEDPLVVEEMTDIILGLQGDNGAKGVPYVGGKDKVVACAKHYVGDGGTTDGRDENNTIANWHGLLSMHMPGYYHAIIKGVSTIMVSYSSWNGQKMHANRTLVTDFLKGVLNFRGFVISDWQGVDRMTDPWGTNYSASLATAINAGVDMVMVPPNATEFLRLMTSHVENNLIPMSRIDDAVSRILRVKFIAGLFDQPLADNSLVGQIRKQEHMDLAREAVRKSLVLLKNGKEAGKPMIPLPKKTSKILVAGTHANNLGLQCGGWTVFWQGIRNSSLIAGTTILNGITLTLDPSTQVVYSENPDSDTLAEADEYSYAIVVVGELPYAEQFGDNFNLTIPEPGLSTINNVCDKIKCVVVLISGRPLVIEPYLPKIDALVAAWLPGAEGQGVADVLYGDYGFTGKLPRTWFKRVDQLPMNFGDAHYDPLFPYGFGLTTKPTGGAISSHTRSQVPMGIQIILSFLVLLASWTGAMALTHDEPNIINTLYKDPKQPMALRIKTLLDQMTLKEKIGQMAQIPQPNITAEILKEYSIGSVLSAGGNTPRQDPRATPEEWVDMINAFQNGSLSSRLGIPLLYAIDSVHGHNSLYRATIFPHNVGLGVTRDPELVRKIGAATAVETRATGIPYAFSPCIAVCRDPRWGRCYESYSEDPQIVTDMTDIILGLQGDNGRKGVPYVGGKDKVVACAKHFVGDGGTVNGINENNTIIDWHRLMSIHMPGYYQAVIKGVSTIMVSFSSLNGQKMHGNKHLVTDFLKGTLRFRGFVISDWQGIDKMTDPSGSNYSTSLATAINAGVDMVMVPPNHTEFLRIMSSHVENNIIPITRINDAVSRILRVKFTLGLFENPLADYSLIGQINNQAHKDLAREAVRKSLVLLKNGKDAKKPLLPLPKKTSKILVAGTHANNLGLQCGGWTVNWQGVENNTLISGTTILNAITATVDPSTEIVYSENPDSELLSNAAKEFSYAVVVVGEHTYAETFGDNLNLSIPEPGLSTMKNVCNKIKCVVVLVSGRPLVVEPYLSKIDGLVAAWLPGTEGQGIADVLFGDYGFTGKLATTWFKRVDQLPMNFGDKHYDPLFPFGFGLTTHPVVADM</sequence>
<keyword evidence="7" id="KW-1185">Reference proteome</keyword>
<evidence type="ECO:0000313" key="7">
    <source>
        <dbReference type="Proteomes" id="UP000325081"/>
    </source>
</evidence>
<dbReference type="PRINTS" id="PR00133">
    <property type="entry name" value="GLHYDRLASE3"/>
</dbReference>
<feature type="signal peptide" evidence="3">
    <location>
        <begin position="1"/>
        <end position="23"/>
    </location>
</feature>
<accession>A0A5A7R9E0</accession>
<dbReference type="Gene3D" id="3.20.20.300">
    <property type="entry name" value="Glycoside hydrolase, family 3, N-terminal domain"/>
    <property type="match status" value="2"/>
</dbReference>
<name>A0A5A7R9E0_STRAF</name>
<dbReference type="Gene3D" id="3.40.50.1700">
    <property type="entry name" value="Glycoside hydrolase family 3 C-terminal domain"/>
    <property type="match status" value="2"/>
</dbReference>
<evidence type="ECO:0000256" key="1">
    <source>
        <dbReference type="ARBA" id="ARBA00022801"/>
    </source>
</evidence>
<feature type="domain" description="Glycoside hydrolase family 3 N-terminal" evidence="4">
    <location>
        <begin position="695"/>
        <end position="1022"/>
    </location>
</feature>
<organism evidence="6 7">
    <name type="scientific">Striga asiatica</name>
    <name type="common">Asiatic witchweed</name>
    <name type="synonym">Buchnera asiatica</name>
    <dbReference type="NCBI Taxonomy" id="4170"/>
    <lineage>
        <taxon>Eukaryota</taxon>
        <taxon>Viridiplantae</taxon>
        <taxon>Streptophyta</taxon>
        <taxon>Embryophyta</taxon>
        <taxon>Tracheophyta</taxon>
        <taxon>Spermatophyta</taxon>
        <taxon>Magnoliopsida</taxon>
        <taxon>eudicotyledons</taxon>
        <taxon>Gunneridae</taxon>
        <taxon>Pentapetalae</taxon>
        <taxon>asterids</taxon>
        <taxon>lamiids</taxon>
        <taxon>Lamiales</taxon>
        <taxon>Orobanchaceae</taxon>
        <taxon>Buchnereae</taxon>
        <taxon>Striga</taxon>
    </lineage>
</organism>
<dbReference type="SUPFAM" id="SSF52279">
    <property type="entry name" value="Beta-D-glucan exohydrolase, C-terminal domain"/>
    <property type="match status" value="2"/>
</dbReference>
<feature type="chain" id="PRO_5022781761" evidence="3">
    <location>
        <begin position="24"/>
        <end position="1278"/>
    </location>
</feature>
<dbReference type="InterPro" id="IPR036962">
    <property type="entry name" value="Glyco_hydro_3_N_sf"/>
</dbReference>
<dbReference type="InterPro" id="IPR001764">
    <property type="entry name" value="Glyco_hydro_3_N"/>
</dbReference>
<gene>
    <name evidence="6" type="ORF">STAS_31619</name>
</gene>
<evidence type="ECO:0000256" key="3">
    <source>
        <dbReference type="SAM" id="SignalP"/>
    </source>
</evidence>
<dbReference type="GO" id="GO:0009251">
    <property type="term" value="P:glucan catabolic process"/>
    <property type="evidence" value="ECO:0007669"/>
    <property type="project" value="TreeGrafter"/>
</dbReference>
<protein>
    <submittedName>
        <fullName evidence="6">Glycosyl hydrolase family protein</fullName>
    </submittedName>
</protein>
<proteinExistence type="predicted"/>
<keyword evidence="3" id="KW-0732">Signal</keyword>
<dbReference type="Proteomes" id="UP000325081">
    <property type="component" value="Unassembled WGS sequence"/>
</dbReference>
<dbReference type="OrthoDB" id="416222at2759"/>
<dbReference type="InterPro" id="IPR036881">
    <property type="entry name" value="Glyco_hydro_3_C_sf"/>
</dbReference>
<dbReference type="PANTHER" id="PTHR30620">
    <property type="entry name" value="PERIPLASMIC BETA-GLUCOSIDASE-RELATED"/>
    <property type="match status" value="1"/>
</dbReference>
<evidence type="ECO:0000259" key="5">
    <source>
        <dbReference type="Pfam" id="PF01915"/>
    </source>
</evidence>
<dbReference type="Pfam" id="PF01915">
    <property type="entry name" value="Glyco_hydro_3_C"/>
    <property type="match status" value="2"/>
</dbReference>
<dbReference type="InterPro" id="IPR002772">
    <property type="entry name" value="Glyco_hydro_3_C"/>
</dbReference>
<dbReference type="FunFam" id="3.20.20.300:FF:000003">
    <property type="entry name" value="Beta-D-glucan exohydrolase isoenzyme ExoI"/>
    <property type="match status" value="2"/>
</dbReference>
<dbReference type="AlphaFoldDB" id="A0A5A7R9E0"/>
<dbReference type="GO" id="GO:0008422">
    <property type="term" value="F:beta-glucosidase activity"/>
    <property type="evidence" value="ECO:0007669"/>
    <property type="project" value="TreeGrafter"/>
</dbReference>
<dbReference type="EMBL" id="BKCP01010848">
    <property type="protein sequence ID" value="GER54052.1"/>
    <property type="molecule type" value="Genomic_DNA"/>
</dbReference>
<dbReference type="PANTHER" id="PTHR30620:SF77">
    <property type="entry name" value="LYSOSOMAL BETA GLUCOSIDASE-LIKE"/>
    <property type="match status" value="1"/>
</dbReference>
<evidence type="ECO:0000313" key="6">
    <source>
        <dbReference type="EMBL" id="GER54052.1"/>
    </source>
</evidence>
<dbReference type="Pfam" id="PF00933">
    <property type="entry name" value="Glyco_hydro_3"/>
    <property type="match status" value="2"/>
</dbReference>
<feature type="domain" description="Glycoside hydrolase family 3 N-terminal" evidence="4">
    <location>
        <begin position="51"/>
        <end position="378"/>
    </location>
</feature>
<dbReference type="InterPro" id="IPR017853">
    <property type="entry name" value="GH"/>
</dbReference>
<dbReference type="InterPro" id="IPR051915">
    <property type="entry name" value="Cellulose_Degrad_GH3"/>
</dbReference>
<keyword evidence="1 6" id="KW-0378">Hydrolase</keyword>
<feature type="domain" description="Glycoside hydrolase family 3 C-terminal" evidence="5">
    <location>
        <begin position="1059"/>
        <end position="1270"/>
    </location>
</feature>
<comment type="caution">
    <text evidence="6">The sequence shown here is derived from an EMBL/GenBank/DDBJ whole genome shotgun (WGS) entry which is preliminary data.</text>
</comment>
<evidence type="ECO:0000259" key="4">
    <source>
        <dbReference type="Pfam" id="PF00933"/>
    </source>
</evidence>